<evidence type="ECO:0000259" key="4">
    <source>
        <dbReference type="PROSITE" id="PS50189"/>
    </source>
</evidence>
<name>A0A8C2LJK4_CRIGR</name>
<proteinExistence type="predicted"/>
<feature type="compositionally biased region" description="Low complexity" evidence="2">
    <location>
        <begin position="86"/>
        <end position="97"/>
    </location>
</feature>
<accession>A0A8C2LJK4</accession>
<dbReference type="Gene3D" id="2.40.50.120">
    <property type="match status" value="1"/>
</dbReference>
<evidence type="ECO:0000256" key="1">
    <source>
        <dbReference type="ARBA" id="ARBA00023157"/>
    </source>
</evidence>
<feature type="domain" description="NTR" evidence="4">
    <location>
        <begin position="161"/>
        <end position="306"/>
    </location>
</feature>
<dbReference type="SUPFAM" id="SSF50242">
    <property type="entry name" value="TIMP-like"/>
    <property type="match status" value="1"/>
</dbReference>
<sequence length="307" mass="33631">MTARALWLLCLIIGWSPEAPVAERKAPPPHRKPGARETPGPRAQTLPEFARRPRSADAGPRAWPDPRRRKPAPPADNRAGFRDAARAPAGLPGPRLAQADNRASPPEDDSPRRARLRGPRPPAARAAGPAHPNRPRAAAAAAQPSGSPQAPEDAQPEPHPCARACSADADEREAYCASEFAVNGIVHDVDVLGAGMRLVTLLLDPDGLYKMSRLYITPDGFFFRVHILALDPSSCHKPCPEFKPGSRYIVMGHIYHKRRQLPTALLQVLRGRLRPGDGLLRGSSSYVKRFNRKREWQVRGASHTRCI</sequence>
<dbReference type="PANTHER" id="PTHR35967">
    <property type="entry name" value="UPF0450 PROTEIN C17ORF58"/>
    <property type="match status" value="1"/>
</dbReference>
<feature type="signal peptide" evidence="3">
    <location>
        <begin position="1"/>
        <end position="22"/>
    </location>
</feature>
<reference evidence="5" key="1">
    <citation type="submission" date="2025-08" db="UniProtKB">
        <authorList>
            <consortium name="Ensembl"/>
        </authorList>
    </citation>
    <scope>IDENTIFICATION</scope>
</reference>
<dbReference type="PROSITE" id="PS50189">
    <property type="entry name" value="NTR"/>
    <property type="match status" value="1"/>
</dbReference>
<evidence type="ECO:0000256" key="2">
    <source>
        <dbReference type="SAM" id="MobiDB-lite"/>
    </source>
</evidence>
<evidence type="ECO:0000256" key="3">
    <source>
        <dbReference type="SAM" id="SignalP"/>
    </source>
</evidence>
<keyword evidence="1" id="KW-1015">Disulfide bond</keyword>
<keyword evidence="3" id="KW-0732">Signal</keyword>
<dbReference type="Ensembl" id="ENSCGRT00001006873.1">
    <property type="protein sequence ID" value="ENSCGRP00001004569.1"/>
    <property type="gene ID" value="ENSCGRG00001005832.1"/>
</dbReference>
<feature type="compositionally biased region" description="Low complexity" evidence="2">
    <location>
        <begin position="123"/>
        <end position="151"/>
    </location>
</feature>
<dbReference type="InterPro" id="IPR008993">
    <property type="entry name" value="TIMP-like_OB-fold"/>
</dbReference>
<dbReference type="AlphaFoldDB" id="A0A8C2LJK4"/>
<dbReference type="PANTHER" id="PTHR35967:SF1">
    <property type="entry name" value="UPF0450 PROTEIN C17ORF58"/>
    <property type="match status" value="1"/>
</dbReference>
<feature type="region of interest" description="Disordered" evidence="2">
    <location>
        <begin position="18"/>
        <end position="165"/>
    </location>
</feature>
<evidence type="ECO:0000313" key="6">
    <source>
        <dbReference type="Proteomes" id="UP000694386"/>
    </source>
</evidence>
<dbReference type="InterPro" id="IPR001134">
    <property type="entry name" value="Netrin_domain"/>
</dbReference>
<protein>
    <submittedName>
        <fullName evidence="5">RIKEN cDNA 1810010H24 gene</fullName>
    </submittedName>
</protein>
<gene>
    <name evidence="5" type="primary">CUNH17orf58</name>
</gene>
<dbReference type="Proteomes" id="UP000694386">
    <property type="component" value="Unplaced"/>
</dbReference>
<feature type="chain" id="PRO_5034974896" evidence="3">
    <location>
        <begin position="23"/>
        <end position="307"/>
    </location>
</feature>
<organism evidence="5 6">
    <name type="scientific">Cricetulus griseus</name>
    <name type="common">Chinese hamster</name>
    <name type="synonym">Cricetulus barabensis griseus</name>
    <dbReference type="NCBI Taxonomy" id="10029"/>
    <lineage>
        <taxon>Eukaryota</taxon>
        <taxon>Metazoa</taxon>
        <taxon>Chordata</taxon>
        <taxon>Craniata</taxon>
        <taxon>Vertebrata</taxon>
        <taxon>Euteleostomi</taxon>
        <taxon>Mammalia</taxon>
        <taxon>Eutheria</taxon>
        <taxon>Euarchontoglires</taxon>
        <taxon>Glires</taxon>
        <taxon>Rodentia</taxon>
        <taxon>Myomorpha</taxon>
        <taxon>Muroidea</taxon>
        <taxon>Cricetidae</taxon>
        <taxon>Cricetinae</taxon>
        <taxon>Cricetulus</taxon>
    </lineage>
</organism>
<reference evidence="5" key="2">
    <citation type="submission" date="2025-09" db="UniProtKB">
        <authorList>
            <consortium name="Ensembl"/>
        </authorList>
    </citation>
    <scope>IDENTIFICATION</scope>
</reference>
<evidence type="ECO:0000313" key="5">
    <source>
        <dbReference type="Ensembl" id="ENSCGRP00001004569.1"/>
    </source>
</evidence>